<reference evidence="10 11" key="1">
    <citation type="submission" date="2019-08" db="EMBL/GenBank/DDBJ databases">
        <title>Tsukamurella conjunctivitidis sp. nov., Tsukamurella assacharolytica sp. nov. and Tsukamurella sputae sp. nov. isolated from patients with conjunctivitis, bacteraemia (lymphoma) and respiratory infection (sputum) in Hong Kong.</title>
        <authorList>
            <person name="Fok K.M.N."/>
            <person name="Fong J.Y.H."/>
        </authorList>
    </citation>
    <scope>NUCLEOTIDE SEQUENCE [LARGE SCALE GENOMIC DNA]</scope>
    <source>
        <strain evidence="10 11">HKU70</strain>
    </source>
</reference>
<comment type="cofactor">
    <cofactor evidence="1">
        <name>Mg(2+)</name>
        <dbReference type="ChEBI" id="CHEBI:18420"/>
    </cofactor>
</comment>
<dbReference type="GO" id="GO:0016114">
    <property type="term" value="P:terpenoid biosynthetic process"/>
    <property type="evidence" value="ECO:0007669"/>
    <property type="project" value="InterPro"/>
</dbReference>
<keyword evidence="6" id="KW-0784">Thiamine biosynthesis</keyword>
<dbReference type="GO" id="GO:0008661">
    <property type="term" value="F:1-deoxy-D-xylulose-5-phosphate synthase activity"/>
    <property type="evidence" value="ECO:0007669"/>
    <property type="project" value="UniProtKB-EC"/>
</dbReference>
<dbReference type="InterPro" id="IPR033248">
    <property type="entry name" value="Transketolase_C"/>
</dbReference>
<keyword evidence="3 10" id="KW-0808">Transferase</keyword>
<dbReference type="SUPFAM" id="SSF52922">
    <property type="entry name" value="TK C-terminal domain-like"/>
    <property type="match status" value="1"/>
</dbReference>
<evidence type="ECO:0000256" key="5">
    <source>
        <dbReference type="ARBA" id="ARBA00022842"/>
    </source>
</evidence>
<evidence type="ECO:0000256" key="3">
    <source>
        <dbReference type="ARBA" id="ARBA00022679"/>
    </source>
</evidence>
<dbReference type="GO" id="GO:0005829">
    <property type="term" value="C:cytosol"/>
    <property type="evidence" value="ECO:0007669"/>
    <property type="project" value="TreeGrafter"/>
</dbReference>
<evidence type="ECO:0000313" key="11">
    <source>
        <dbReference type="Proteomes" id="UP000319792"/>
    </source>
</evidence>
<dbReference type="PANTHER" id="PTHR43322:SF5">
    <property type="entry name" value="1-DEOXY-D-XYLULOSE-5-PHOSPHATE SYNTHASE, CHLOROPLASTIC"/>
    <property type="match status" value="1"/>
</dbReference>
<gene>
    <name evidence="10" type="ORF">FK268_23845</name>
</gene>
<dbReference type="GO" id="GO:0019288">
    <property type="term" value="P:isopentenyl diphosphate biosynthetic process, methylerythritol 4-phosphate pathway"/>
    <property type="evidence" value="ECO:0007669"/>
    <property type="project" value="TreeGrafter"/>
</dbReference>
<dbReference type="Proteomes" id="UP000319792">
    <property type="component" value="Unassembled WGS sequence"/>
</dbReference>
<keyword evidence="5" id="KW-0460">Magnesium</keyword>
<keyword evidence="11" id="KW-1185">Reference proteome</keyword>
<evidence type="ECO:0000256" key="1">
    <source>
        <dbReference type="ARBA" id="ARBA00001946"/>
    </source>
</evidence>
<accession>A0A5C5RAC3</accession>
<feature type="non-terminal residue" evidence="10">
    <location>
        <position position="1"/>
    </location>
</feature>
<evidence type="ECO:0000259" key="9">
    <source>
        <dbReference type="Pfam" id="PF02780"/>
    </source>
</evidence>
<comment type="caution">
    <text evidence="10">The sequence shown here is derived from an EMBL/GenBank/DDBJ whole genome shotgun (WGS) entry which is preliminary data.</text>
</comment>
<evidence type="ECO:0000256" key="8">
    <source>
        <dbReference type="ARBA" id="ARBA00023229"/>
    </source>
</evidence>
<dbReference type="Pfam" id="PF02780">
    <property type="entry name" value="Transketolase_C"/>
    <property type="match status" value="1"/>
</dbReference>
<dbReference type="InterPro" id="IPR005477">
    <property type="entry name" value="Dxylulose-5-P_synthase"/>
</dbReference>
<dbReference type="GO" id="GO:0046872">
    <property type="term" value="F:metal ion binding"/>
    <property type="evidence" value="ECO:0007669"/>
    <property type="project" value="UniProtKB-KW"/>
</dbReference>
<evidence type="ECO:0000313" key="10">
    <source>
        <dbReference type="EMBL" id="TWS19045.1"/>
    </source>
</evidence>
<proteinExistence type="predicted"/>
<keyword evidence="4" id="KW-0479">Metal-binding</keyword>
<comment type="subunit">
    <text evidence="2">Homodimer.</text>
</comment>
<keyword evidence="8" id="KW-0414">Isoprene biosynthesis</keyword>
<dbReference type="EMBL" id="VIGV01000207">
    <property type="protein sequence ID" value="TWS19045.1"/>
    <property type="molecule type" value="Genomic_DNA"/>
</dbReference>
<protein>
    <submittedName>
        <fullName evidence="10">1-deoxy-D-xylulose-5-phosphate synthase</fullName>
        <ecNumber evidence="10">2.2.1.7</ecNumber>
    </submittedName>
</protein>
<evidence type="ECO:0000256" key="4">
    <source>
        <dbReference type="ARBA" id="ARBA00022723"/>
    </source>
</evidence>
<feature type="domain" description="Transketolase C-terminal" evidence="9">
    <location>
        <begin position="36"/>
        <end position="152"/>
    </location>
</feature>
<sequence>LTTAYHYPGPAAVRYPRGKGIGSHISDQPTATIEIGKSQLLKKGDNLLVINVGPLITESTAVAEHFGATLLDLRFVKPLYQEMLLKLAQSHKAIITIEDGAIMGGAGSAINELLATNGIFMPIKHFGIKDYYPEHGEREEILADYGLTAEKMISEIDHFLNLVPSAS</sequence>
<dbReference type="GO" id="GO:0009228">
    <property type="term" value="P:thiamine biosynthetic process"/>
    <property type="evidence" value="ECO:0007669"/>
    <property type="project" value="UniProtKB-KW"/>
</dbReference>
<evidence type="ECO:0000256" key="2">
    <source>
        <dbReference type="ARBA" id="ARBA00011738"/>
    </source>
</evidence>
<evidence type="ECO:0000256" key="7">
    <source>
        <dbReference type="ARBA" id="ARBA00023052"/>
    </source>
</evidence>
<keyword evidence="7" id="KW-0786">Thiamine pyrophosphate</keyword>
<dbReference type="FunFam" id="3.40.50.920:FF:000002">
    <property type="entry name" value="1-deoxy-D-xylulose-5-phosphate synthase"/>
    <property type="match status" value="1"/>
</dbReference>
<dbReference type="EC" id="2.2.1.7" evidence="10"/>
<evidence type="ECO:0000256" key="6">
    <source>
        <dbReference type="ARBA" id="ARBA00022977"/>
    </source>
</evidence>
<dbReference type="Gene3D" id="3.40.50.920">
    <property type="match status" value="1"/>
</dbReference>
<name>A0A5C5RAC3_9ACTN</name>
<dbReference type="PANTHER" id="PTHR43322">
    <property type="entry name" value="1-D-DEOXYXYLULOSE 5-PHOSPHATE SYNTHASE-RELATED"/>
    <property type="match status" value="1"/>
</dbReference>
<dbReference type="InterPro" id="IPR009014">
    <property type="entry name" value="Transketo_C/PFOR_II"/>
</dbReference>
<dbReference type="AlphaFoldDB" id="A0A5C5RAC3"/>
<organism evidence="10 11">
    <name type="scientific">Tsukamurella sputi</name>
    <dbReference type="NCBI Taxonomy" id="2591848"/>
    <lineage>
        <taxon>Bacteria</taxon>
        <taxon>Bacillati</taxon>
        <taxon>Actinomycetota</taxon>
        <taxon>Actinomycetes</taxon>
        <taxon>Mycobacteriales</taxon>
        <taxon>Tsukamurellaceae</taxon>
        <taxon>Tsukamurella</taxon>
    </lineage>
</organism>